<feature type="transmembrane region" description="Helical" evidence="9">
    <location>
        <begin position="181"/>
        <end position="197"/>
    </location>
</feature>
<dbReference type="STRING" id="314283.MED297_00625"/>
<gene>
    <name evidence="12" type="ORF">MED297_00625</name>
</gene>
<dbReference type="HOGENOM" id="CLU_013430_0_0_6"/>
<evidence type="ECO:0000256" key="1">
    <source>
        <dbReference type="ARBA" id="ARBA00004141"/>
    </source>
</evidence>
<dbReference type="NCBIfam" id="TIGR01297">
    <property type="entry name" value="CDF"/>
    <property type="match status" value="1"/>
</dbReference>
<keyword evidence="5" id="KW-0864">Zinc transport</keyword>
<dbReference type="InterPro" id="IPR002524">
    <property type="entry name" value="Cation_efflux"/>
</dbReference>
<keyword evidence="3" id="KW-0813">Transport</keyword>
<evidence type="ECO:0000256" key="7">
    <source>
        <dbReference type="ARBA" id="ARBA00023065"/>
    </source>
</evidence>
<sequence>MHSHDHSHHHHHDAESGNIAWAFFLNLSFTIIEFIGGILINSTAVMADAIHDLGDSLSIGFAWVLSKLGKKPSDSQFSYGYRRLTLLGAVINGLVLLIGSVWILTETIPRLFNPEMPVVEGMIGLAILGVSANGFAAFKLSHGHTVAERMLNWHLLEDVLGWVAVLVVAIVLYFWELPILDPLLSIGFTAFIVMNVLKTMGQAIRLFLQAIPSEMDVTKIHADLVDMPHVEDVHHLHVWSLDGARHVLTAHLVMTDVIDINRQRELKQRVREYLAPFNLEHTTIELEFSDELCRDAESDHHHH</sequence>
<keyword evidence="5" id="KW-0862">Zinc</keyword>
<dbReference type="InterPro" id="IPR027469">
    <property type="entry name" value="Cation_efflux_TMD_sf"/>
</dbReference>
<keyword evidence="13" id="KW-1185">Reference proteome</keyword>
<proteinExistence type="inferred from homology"/>
<feature type="transmembrane region" description="Helical" evidence="9">
    <location>
        <begin position="20"/>
        <end position="40"/>
    </location>
</feature>
<evidence type="ECO:0000259" key="10">
    <source>
        <dbReference type="Pfam" id="PF01545"/>
    </source>
</evidence>
<dbReference type="RefSeq" id="WP_008046427.1">
    <property type="nucleotide sequence ID" value="NZ_CH724153.1"/>
</dbReference>
<keyword evidence="8 9" id="KW-0472">Membrane</keyword>
<evidence type="ECO:0000313" key="12">
    <source>
        <dbReference type="EMBL" id="EAR08147.1"/>
    </source>
</evidence>
<dbReference type="InterPro" id="IPR027470">
    <property type="entry name" value="Cation_efflux_CTD"/>
</dbReference>
<evidence type="ECO:0000256" key="4">
    <source>
        <dbReference type="ARBA" id="ARBA00022692"/>
    </source>
</evidence>
<dbReference type="InterPro" id="IPR050681">
    <property type="entry name" value="CDF/SLC30A"/>
</dbReference>
<keyword evidence="7" id="KW-0406">Ion transport</keyword>
<keyword evidence="6 9" id="KW-1133">Transmembrane helix</keyword>
<dbReference type="Pfam" id="PF01545">
    <property type="entry name" value="Cation_efflux"/>
    <property type="match status" value="1"/>
</dbReference>
<dbReference type="PANTHER" id="PTHR11562:SF17">
    <property type="entry name" value="RE54080P-RELATED"/>
    <property type="match status" value="1"/>
</dbReference>
<protein>
    <submittedName>
        <fullName evidence="12">Co/Zn/Cd efflux system component</fullName>
    </submittedName>
</protein>
<evidence type="ECO:0000259" key="11">
    <source>
        <dbReference type="Pfam" id="PF16916"/>
    </source>
</evidence>
<dbReference type="Proteomes" id="UP000005953">
    <property type="component" value="Unassembled WGS sequence"/>
</dbReference>
<evidence type="ECO:0000256" key="5">
    <source>
        <dbReference type="ARBA" id="ARBA00022906"/>
    </source>
</evidence>
<evidence type="ECO:0000256" key="6">
    <source>
        <dbReference type="ARBA" id="ARBA00022989"/>
    </source>
</evidence>
<comment type="subcellular location">
    <subcellularLocation>
        <location evidence="1">Membrane</location>
        <topology evidence="1">Multi-pass membrane protein</topology>
    </subcellularLocation>
</comment>
<accession>A4BIE0</accession>
<dbReference type="OrthoDB" id="9809646at2"/>
<feature type="transmembrane region" description="Helical" evidence="9">
    <location>
        <begin position="159"/>
        <end position="175"/>
    </location>
</feature>
<organism evidence="12 13">
    <name type="scientific">Reinekea blandensis MED297</name>
    <dbReference type="NCBI Taxonomy" id="314283"/>
    <lineage>
        <taxon>Bacteria</taxon>
        <taxon>Pseudomonadati</taxon>
        <taxon>Pseudomonadota</taxon>
        <taxon>Gammaproteobacteria</taxon>
        <taxon>Oceanospirillales</taxon>
        <taxon>Saccharospirillaceae</taxon>
        <taxon>Reinekea</taxon>
    </lineage>
</organism>
<dbReference type="SUPFAM" id="SSF160240">
    <property type="entry name" value="Cation efflux protein cytoplasmic domain-like"/>
    <property type="match status" value="1"/>
</dbReference>
<evidence type="ECO:0000256" key="8">
    <source>
        <dbReference type="ARBA" id="ARBA00023136"/>
    </source>
</evidence>
<evidence type="ECO:0000256" key="3">
    <source>
        <dbReference type="ARBA" id="ARBA00022448"/>
    </source>
</evidence>
<evidence type="ECO:0000256" key="2">
    <source>
        <dbReference type="ARBA" id="ARBA00008873"/>
    </source>
</evidence>
<dbReference type="SUPFAM" id="SSF161111">
    <property type="entry name" value="Cation efflux protein transmembrane domain-like"/>
    <property type="match status" value="1"/>
</dbReference>
<feature type="domain" description="Cation efflux protein transmembrane" evidence="10">
    <location>
        <begin position="22"/>
        <end position="201"/>
    </location>
</feature>
<feature type="transmembrane region" description="Helical" evidence="9">
    <location>
        <begin position="84"/>
        <end position="104"/>
    </location>
</feature>
<dbReference type="InterPro" id="IPR036837">
    <property type="entry name" value="Cation_efflux_CTD_sf"/>
</dbReference>
<name>A4BIE0_9GAMM</name>
<dbReference type="GO" id="GO:0005886">
    <property type="term" value="C:plasma membrane"/>
    <property type="evidence" value="ECO:0007669"/>
    <property type="project" value="TreeGrafter"/>
</dbReference>
<feature type="transmembrane region" description="Helical" evidence="9">
    <location>
        <begin position="116"/>
        <end position="138"/>
    </location>
</feature>
<dbReference type="GO" id="GO:0005385">
    <property type="term" value="F:zinc ion transmembrane transporter activity"/>
    <property type="evidence" value="ECO:0007669"/>
    <property type="project" value="TreeGrafter"/>
</dbReference>
<comment type="similarity">
    <text evidence="2">Belongs to the cation diffusion facilitator (CDF) transporter (TC 2.A.4) family. SLC30A subfamily.</text>
</comment>
<evidence type="ECO:0000256" key="9">
    <source>
        <dbReference type="SAM" id="Phobius"/>
    </source>
</evidence>
<comment type="caution">
    <text evidence="12">The sequence shown here is derived from an EMBL/GenBank/DDBJ whole genome shotgun (WGS) entry which is preliminary data.</text>
</comment>
<dbReference type="PANTHER" id="PTHR11562">
    <property type="entry name" value="CATION EFFLUX PROTEIN/ ZINC TRANSPORTER"/>
    <property type="match status" value="1"/>
</dbReference>
<feature type="domain" description="Cation efflux protein cytoplasmic" evidence="11">
    <location>
        <begin position="212"/>
        <end position="287"/>
    </location>
</feature>
<dbReference type="EMBL" id="AAOE01000025">
    <property type="protein sequence ID" value="EAR08147.1"/>
    <property type="molecule type" value="Genomic_DNA"/>
</dbReference>
<dbReference type="InterPro" id="IPR058533">
    <property type="entry name" value="Cation_efflux_TM"/>
</dbReference>
<reference evidence="12 13" key="1">
    <citation type="submission" date="2006-02" db="EMBL/GenBank/DDBJ databases">
        <authorList>
            <person name="Pinhassi J."/>
            <person name="Pedros-Alio C."/>
            <person name="Ferriera S."/>
            <person name="Johnson J."/>
            <person name="Kravitz S."/>
            <person name="Halpern A."/>
            <person name="Remington K."/>
            <person name="Beeson K."/>
            <person name="Tran B."/>
            <person name="Rogers Y.-H."/>
            <person name="Friedman R."/>
            <person name="Venter J.C."/>
        </authorList>
    </citation>
    <scope>NUCLEOTIDE SEQUENCE [LARGE SCALE GENOMIC DNA]</scope>
    <source>
        <strain evidence="12 13">MED297</strain>
    </source>
</reference>
<dbReference type="Gene3D" id="1.20.1510.10">
    <property type="entry name" value="Cation efflux protein transmembrane domain"/>
    <property type="match status" value="1"/>
</dbReference>
<dbReference type="Pfam" id="PF16916">
    <property type="entry name" value="ZT_dimer"/>
    <property type="match status" value="1"/>
</dbReference>
<keyword evidence="4 9" id="KW-0812">Transmembrane</keyword>
<evidence type="ECO:0000313" key="13">
    <source>
        <dbReference type="Proteomes" id="UP000005953"/>
    </source>
</evidence>
<dbReference type="AlphaFoldDB" id="A4BIE0"/>